<keyword evidence="4 7" id="KW-0812">Transmembrane</keyword>
<keyword evidence="9" id="KW-1185">Reference proteome</keyword>
<dbReference type="InterPro" id="IPR050833">
    <property type="entry name" value="Poly_Biosynth_Transport"/>
</dbReference>
<sequence>MEGVRKQLSVGAIWTAGGRVVSNLLGVVSMLVLARLLTPVDFGLVTLATIVLSIVAAVTELSLSSALIQHKNPQREHYDTAWTLNALRAAGIAIVLVIAGYPAAWMYHDDRLTSIFFALAGGALVGGLANPRLVDFRRRLSFHQEIFIDLINKVVGVVVAVAIALAFRSYWALVISTLASQVVGVVMSYVLLPYLPRISFAHWRNLFSFSGWAALSSGLNEINWRADQLALGDMLGAGPLGQYTVGDRLASLPVRESTAPISGVLFPAFARLQDDPERLRHAFLRSQSLLAAAALPMGVGFALVARPFIDMVLGPAWSSAALVAQVLGVVLATTAFKLPVTPLAMGLGCTRSLFQLDLTFIFIRLPLIFAGLLLGGLSGLLFARCISAAIGIMMYVFLARRLIGVSVRAQLLAGWRASVATLFMAGCVWSVGLMINSEPEGLQLTIMVLIGGISYCGASLVLWLVSGKPAGPEREALDLLQFVRRGVSAIYRERLADP</sequence>
<accession>A0A7W6CKG5</accession>
<evidence type="ECO:0000256" key="1">
    <source>
        <dbReference type="ARBA" id="ARBA00004651"/>
    </source>
</evidence>
<dbReference type="CDD" id="cd13127">
    <property type="entry name" value="MATE_tuaB_like"/>
    <property type="match status" value="1"/>
</dbReference>
<organism evidence="8 9">
    <name type="scientific">Rhizobium metallidurans</name>
    <dbReference type="NCBI Taxonomy" id="1265931"/>
    <lineage>
        <taxon>Bacteria</taxon>
        <taxon>Pseudomonadati</taxon>
        <taxon>Pseudomonadota</taxon>
        <taxon>Alphaproteobacteria</taxon>
        <taxon>Hyphomicrobiales</taxon>
        <taxon>Rhizobiaceae</taxon>
        <taxon>Rhizobium/Agrobacterium group</taxon>
        <taxon>Rhizobium</taxon>
    </lineage>
</organism>
<keyword evidence="6 7" id="KW-0472">Membrane</keyword>
<evidence type="ECO:0000313" key="9">
    <source>
        <dbReference type="Proteomes" id="UP000582090"/>
    </source>
</evidence>
<reference evidence="8 9" key="1">
    <citation type="submission" date="2020-08" db="EMBL/GenBank/DDBJ databases">
        <title>Genomic Encyclopedia of Type Strains, Phase IV (KMG-IV): sequencing the most valuable type-strain genomes for metagenomic binning, comparative biology and taxonomic classification.</title>
        <authorList>
            <person name="Goeker M."/>
        </authorList>
    </citation>
    <scope>NUCLEOTIDE SEQUENCE [LARGE SCALE GENOMIC DNA]</scope>
    <source>
        <strain evidence="8 9">DSM 26575</strain>
    </source>
</reference>
<feature type="transmembrane region" description="Helical" evidence="7">
    <location>
        <begin position="411"/>
        <end position="435"/>
    </location>
</feature>
<protein>
    <submittedName>
        <fullName evidence="8">O-antigen/teichoic acid export membrane protein</fullName>
    </submittedName>
</protein>
<dbReference type="AlphaFoldDB" id="A0A7W6CKG5"/>
<evidence type="ECO:0000256" key="7">
    <source>
        <dbReference type="SAM" id="Phobius"/>
    </source>
</evidence>
<feature type="transmembrane region" description="Helical" evidence="7">
    <location>
        <begin position="356"/>
        <end position="375"/>
    </location>
</feature>
<proteinExistence type="inferred from homology"/>
<dbReference type="PANTHER" id="PTHR30250">
    <property type="entry name" value="PST FAMILY PREDICTED COLANIC ACID TRANSPORTER"/>
    <property type="match status" value="1"/>
</dbReference>
<evidence type="ECO:0000256" key="2">
    <source>
        <dbReference type="ARBA" id="ARBA00007430"/>
    </source>
</evidence>
<feature type="transmembrane region" description="Helical" evidence="7">
    <location>
        <begin position="20"/>
        <end position="38"/>
    </location>
</feature>
<evidence type="ECO:0000256" key="5">
    <source>
        <dbReference type="ARBA" id="ARBA00022989"/>
    </source>
</evidence>
<keyword evidence="3" id="KW-1003">Cell membrane</keyword>
<comment type="caution">
    <text evidence="8">The sequence shown here is derived from an EMBL/GenBank/DDBJ whole genome shotgun (WGS) entry which is preliminary data.</text>
</comment>
<evidence type="ECO:0000313" key="8">
    <source>
        <dbReference type="EMBL" id="MBB3962777.1"/>
    </source>
</evidence>
<dbReference type="Pfam" id="PF13440">
    <property type="entry name" value="Polysacc_synt_3"/>
    <property type="match status" value="1"/>
</dbReference>
<feature type="transmembrane region" description="Helical" evidence="7">
    <location>
        <begin position="288"/>
        <end position="309"/>
    </location>
</feature>
<comment type="subcellular location">
    <subcellularLocation>
        <location evidence="1">Cell membrane</location>
        <topology evidence="1">Multi-pass membrane protein</topology>
    </subcellularLocation>
</comment>
<evidence type="ECO:0000256" key="3">
    <source>
        <dbReference type="ARBA" id="ARBA00022475"/>
    </source>
</evidence>
<comment type="similarity">
    <text evidence="2">Belongs to the polysaccharide synthase family.</text>
</comment>
<keyword evidence="5 7" id="KW-1133">Transmembrane helix</keyword>
<evidence type="ECO:0000256" key="6">
    <source>
        <dbReference type="ARBA" id="ARBA00023136"/>
    </source>
</evidence>
<feature type="transmembrane region" description="Helical" evidence="7">
    <location>
        <begin position="173"/>
        <end position="195"/>
    </location>
</feature>
<gene>
    <name evidence="8" type="ORF">GGQ67_000395</name>
</gene>
<dbReference type="PANTHER" id="PTHR30250:SF10">
    <property type="entry name" value="LIPOPOLYSACCHARIDE BIOSYNTHESIS PROTEIN WZXC"/>
    <property type="match status" value="1"/>
</dbReference>
<feature type="transmembrane region" description="Helical" evidence="7">
    <location>
        <begin position="381"/>
        <end position="399"/>
    </location>
</feature>
<dbReference type="GO" id="GO:0005886">
    <property type="term" value="C:plasma membrane"/>
    <property type="evidence" value="ECO:0007669"/>
    <property type="project" value="UniProtKB-SubCell"/>
</dbReference>
<dbReference type="RefSeq" id="WP_183898491.1">
    <property type="nucleotide sequence ID" value="NZ_JACIDW010000001.1"/>
</dbReference>
<feature type="transmembrane region" description="Helical" evidence="7">
    <location>
        <begin position="89"/>
        <end position="108"/>
    </location>
</feature>
<dbReference type="Proteomes" id="UP000582090">
    <property type="component" value="Unassembled WGS sequence"/>
</dbReference>
<dbReference type="EMBL" id="JACIDW010000001">
    <property type="protein sequence ID" value="MBB3962777.1"/>
    <property type="molecule type" value="Genomic_DNA"/>
</dbReference>
<feature type="transmembrane region" description="Helical" evidence="7">
    <location>
        <begin position="441"/>
        <end position="465"/>
    </location>
</feature>
<feature type="transmembrane region" description="Helical" evidence="7">
    <location>
        <begin position="315"/>
        <end position="336"/>
    </location>
</feature>
<name>A0A7W6CKG5_9HYPH</name>
<feature type="transmembrane region" description="Helical" evidence="7">
    <location>
        <begin position="44"/>
        <end position="68"/>
    </location>
</feature>
<evidence type="ECO:0000256" key="4">
    <source>
        <dbReference type="ARBA" id="ARBA00022692"/>
    </source>
</evidence>
<feature type="transmembrane region" description="Helical" evidence="7">
    <location>
        <begin position="114"/>
        <end position="134"/>
    </location>
</feature>
<feature type="transmembrane region" description="Helical" evidence="7">
    <location>
        <begin position="146"/>
        <end position="167"/>
    </location>
</feature>